<dbReference type="InParanoid" id="A0A409W1I7"/>
<proteinExistence type="predicted"/>
<evidence type="ECO:0000313" key="3">
    <source>
        <dbReference type="Proteomes" id="UP000284842"/>
    </source>
</evidence>
<dbReference type="EMBL" id="NHTK01005872">
    <property type="protein sequence ID" value="PPQ72394.1"/>
    <property type="molecule type" value="Genomic_DNA"/>
</dbReference>
<sequence>MQFNLFALLTTALISASPALAASAQWFSGADCTGSLIGTSNNIQGAGCVFLANGGSAKSISYSGTQSIQFFISGGQHDVCSNGSQLTRSGSGCATAPSGVNWESFTAQ</sequence>
<dbReference type="AlphaFoldDB" id="A0A409W1I7"/>
<organism evidence="2 3">
    <name type="scientific">Panaeolus cyanescens</name>
    <dbReference type="NCBI Taxonomy" id="181874"/>
    <lineage>
        <taxon>Eukaryota</taxon>
        <taxon>Fungi</taxon>
        <taxon>Dikarya</taxon>
        <taxon>Basidiomycota</taxon>
        <taxon>Agaricomycotina</taxon>
        <taxon>Agaricomycetes</taxon>
        <taxon>Agaricomycetidae</taxon>
        <taxon>Agaricales</taxon>
        <taxon>Agaricineae</taxon>
        <taxon>Galeropsidaceae</taxon>
        <taxon>Panaeolus</taxon>
    </lineage>
</organism>
<comment type="caution">
    <text evidence="2">The sequence shown here is derived from an EMBL/GenBank/DDBJ whole genome shotgun (WGS) entry which is preliminary data.</text>
</comment>
<accession>A0A409W1I7</accession>
<name>A0A409W1I7_9AGAR</name>
<feature type="signal peptide" evidence="1">
    <location>
        <begin position="1"/>
        <end position="21"/>
    </location>
</feature>
<evidence type="ECO:0000313" key="2">
    <source>
        <dbReference type="EMBL" id="PPQ72394.1"/>
    </source>
</evidence>
<dbReference type="Proteomes" id="UP000284842">
    <property type="component" value="Unassembled WGS sequence"/>
</dbReference>
<protein>
    <submittedName>
        <fullName evidence="2">Uncharacterized protein</fullName>
    </submittedName>
</protein>
<dbReference type="OrthoDB" id="3044801at2759"/>
<reference evidence="2 3" key="1">
    <citation type="journal article" date="2018" name="Evol. Lett.">
        <title>Horizontal gene cluster transfer increased hallucinogenic mushroom diversity.</title>
        <authorList>
            <person name="Reynolds H.T."/>
            <person name="Vijayakumar V."/>
            <person name="Gluck-Thaler E."/>
            <person name="Korotkin H.B."/>
            <person name="Matheny P.B."/>
            <person name="Slot J.C."/>
        </authorList>
    </citation>
    <scope>NUCLEOTIDE SEQUENCE [LARGE SCALE GENOMIC DNA]</scope>
    <source>
        <strain evidence="2 3">2629</strain>
    </source>
</reference>
<keyword evidence="3" id="KW-1185">Reference proteome</keyword>
<evidence type="ECO:0000256" key="1">
    <source>
        <dbReference type="SAM" id="SignalP"/>
    </source>
</evidence>
<feature type="chain" id="PRO_5019156406" evidence="1">
    <location>
        <begin position="22"/>
        <end position="108"/>
    </location>
</feature>
<keyword evidence="1" id="KW-0732">Signal</keyword>
<gene>
    <name evidence="2" type="ORF">CVT24_002079</name>
</gene>